<sequence length="159" mass="18008">MQKLFIGIVAILALLCGVFFHASQQFDFVTLDGKKYQWQDFGGELTVVNYFAEWCAPCLKEVPELNAFNQWAAQQENVRLFAVSYDDLADEKLREIQQKYNMEFALLLPSQTKLIPIDKPAYLPATYVIMPDGTTSPPLLGEQTADKLIATIEQLQQAL</sequence>
<dbReference type="CDD" id="cd02966">
    <property type="entry name" value="TlpA_like_family"/>
    <property type="match status" value="1"/>
</dbReference>
<evidence type="ECO:0000259" key="5">
    <source>
        <dbReference type="PROSITE" id="PS51352"/>
    </source>
</evidence>
<keyword evidence="4" id="KW-0676">Redox-active center</keyword>
<dbReference type="InterPro" id="IPR017937">
    <property type="entry name" value="Thioredoxin_CS"/>
</dbReference>
<name>A0ABT7SZ06_9ALTE</name>
<protein>
    <submittedName>
        <fullName evidence="6">TlpA disulfide reductase family protein</fullName>
    </submittedName>
</protein>
<comment type="caution">
    <text evidence="6">The sequence shown here is derived from an EMBL/GenBank/DDBJ whole genome shotgun (WGS) entry which is preliminary data.</text>
</comment>
<dbReference type="PANTHER" id="PTHR42852">
    <property type="entry name" value="THIOL:DISULFIDE INTERCHANGE PROTEIN DSBE"/>
    <property type="match status" value="1"/>
</dbReference>
<evidence type="ECO:0000256" key="1">
    <source>
        <dbReference type="ARBA" id="ARBA00004196"/>
    </source>
</evidence>
<dbReference type="Gene3D" id="3.40.30.10">
    <property type="entry name" value="Glutaredoxin"/>
    <property type="match status" value="1"/>
</dbReference>
<reference evidence="6 7" key="1">
    <citation type="submission" date="2023-06" db="EMBL/GenBank/DDBJ databases">
        <title>Alteromonas sp. ASW11-36 isolated from intertidal sand.</title>
        <authorList>
            <person name="Li Y."/>
        </authorList>
    </citation>
    <scope>NUCLEOTIDE SEQUENCE [LARGE SCALE GENOMIC DNA]</scope>
    <source>
        <strain evidence="6 7">ASW11-36</strain>
    </source>
</reference>
<dbReference type="Pfam" id="PF00578">
    <property type="entry name" value="AhpC-TSA"/>
    <property type="match status" value="1"/>
</dbReference>
<dbReference type="InterPro" id="IPR000866">
    <property type="entry name" value="AhpC/TSA"/>
</dbReference>
<keyword evidence="2" id="KW-0201">Cytochrome c-type biogenesis</keyword>
<organism evidence="6 7">
    <name type="scientific">Alteromonas arenosi</name>
    <dbReference type="NCBI Taxonomy" id="3055817"/>
    <lineage>
        <taxon>Bacteria</taxon>
        <taxon>Pseudomonadati</taxon>
        <taxon>Pseudomonadota</taxon>
        <taxon>Gammaproteobacteria</taxon>
        <taxon>Alteromonadales</taxon>
        <taxon>Alteromonadaceae</taxon>
        <taxon>Alteromonas/Salinimonas group</taxon>
        <taxon>Alteromonas</taxon>
    </lineage>
</organism>
<dbReference type="InterPro" id="IPR050553">
    <property type="entry name" value="Thioredoxin_ResA/DsbE_sf"/>
</dbReference>
<accession>A0ABT7SZ06</accession>
<dbReference type="Proteomes" id="UP001234343">
    <property type="component" value="Unassembled WGS sequence"/>
</dbReference>
<dbReference type="EMBL" id="JAUCBP010000007">
    <property type="protein sequence ID" value="MDM7860777.1"/>
    <property type="molecule type" value="Genomic_DNA"/>
</dbReference>
<dbReference type="SUPFAM" id="SSF52833">
    <property type="entry name" value="Thioredoxin-like"/>
    <property type="match status" value="1"/>
</dbReference>
<dbReference type="InterPro" id="IPR036249">
    <property type="entry name" value="Thioredoxin-like_sf"/>
</dbReference>
<dbReference type="PANTHER" id="PTHR42852:SF6">
    <property type="entry name" value="THIOL:DISULFIDE INTERCHANGE PROTEIN DSBE"/>
    <property type="match status" value="1"/>
</dbReference>
<dbReference type="PROSITE" id="PS51352">
    <property type="entry name" value="THIOREDOXIN_2"/>
    <property type="match status" value="1"/>
</dbReference>
<keyword evidence="3" id="KW-1015">Disulfide bond</keyword>
<dbReference type="RefSeq" id="WP_289365062.1">
    <property type="nucleotide sequence ID" value="NZ_JAUCBP010000007.1"/>
</dbReference>
<gene>
    <name evidence="6" type="ORF">QTP81_09220</name>
</gene>
<dbReference type="PROSITE" id="PS00194">
    <property type="entry name" value="THIOREDOXIN_1"/>
    <property type="match status" value="1"/>
</dbReference>
<evidence type="ECO:0000256" key="4">
    <source>
        <dbReference type="ARBA" id="ARBA00023284"/>
    </source>
</evidence>
<dbReference type="InterPro" id="IPR013766">
    <property type="entry name" value="Thioredoxin_domain"/>
</dbReference>
<proteinExistence type="predicted"/>
<evidence type="ECO:0000313" key="6">
    <source>
        <dbReference type="EMBL" id="MDM7860777.1"/>
    </source>
</evidence>
<evidence type="ECO:0000313" key="7">
    <source>
        <dbReference type="Proteomes" id="UP001234343"/>
    </source>
</evidence>
<keyword evidence="7" id="KW-1185">Reference proteome</keyword>
<feature type="domain" description="Thioredoxin" evidence="5">
    <location>
        <begin position="17"/>
        <end position="157"/>
    </location>
</feature>
<evidence type="ECO:0000256" key="3">
    <source>
        <dbReference type="ARBA" id="ARBA00023157"/>
    </source>
</evidence>
<evidence type="ECO:0000256" key="2">
    <source>
        <dbReference type="ARBA" id="ARBA00022748"/>
    </source>
</evidence>
<comment type="subcellular location">
    <subcellularLocation>
        <location evidence="1">Cell envelope</location>
    </subcellularLocation>
</comment>